<dbReference type="InterPro" id="IPR011611">
    <property type="entry name" value="PfkB_dom"/>
</dbReference>
<reference evidence="4 5" key="1">
    <citation type="submission" date="2020-12" db="EMBL/GenBank/DDBJ databases">
        <title>Sulforoseuscoccus oceanibium gen. nov., sp. nov., a representative of the phylum Verrucomicrobia with special cytoplasmic membrane, and proposal of Sulforoseuscoccusaceae fam. nov.</title>
        <authorList>
            <person name="Xi F."/>
        </authorList>
    </citation>
    <scope>NUCLEOTIDE SEQUENCE [LARGE SCALE GENOMIC DNA]</scope>
    <source>
        <strain evidence="4 5">T37</strain>
    </source>
</reference>
<dbReference type="AlphaFoldDB" id="A0A6B3LCX2"/>
<dbReference type="RefSeq" id="WP_164365312.1">
    <property type="nucleotide sequence ID" value="NZ_CP066776.1"/>
</dbReference>
<keyword evidence="2 4" id="KW-0418">Kinase</keyword>
<evidence type="ECO:0000313" key="5">
    <source>
        <dbReference type="Proteomes" id="UP000475117"/>
    </source>
</evidence>
<keyword evidence="1" id="KW-0808">Transferase</keyword>
<evidence type="ECO:0000313" key="4">
    <source>
        <dbReference type="EMBL" id="QQL44948.1"/>
    </source>
</evidence>
<dbReference type="GO" id="GO:0005829">
    <property type="term" value="C:cytosol"/>
    <property type="evidence" value="ECO:0007669"/>
    <property type="project" value="TreeGrafter"/>
</dbReference>
<dbReference type="Gene3D" id="3.40.1190.20">
    <property type="match status" value="1"/>
</dbReference>
<dbReference type="GO" id="GO:0016301">
    <property type="term" value="F:kinase activity"/>
    <property type="evidence" value="ECO:0007669"/>
    <property type="project" value="UniProtKB-KW"/>
</dbReference>
<dbReference type="InterPro" id="IPR002173">
    <property type="entry name" value="Carboh/pur_kinase_PfkB_CS"/>
</dbReference>
<dbReference type="PANTHER" id="PTHR10584">
    <property type="entry name" value="SUGAR KINASE"/>
    <property type="match status" value="1"/>
</dbReference>
<dbReference type="KEGG" id="soa:G3M56_013945"/>
<proteinExistence type="predicted"/>
<dbReference type="PANTHER" id="PTHR10584:SF166">
    <property type="entry name" value="RIBOKINASE"/>
    <property type="match status" value="1"/>
</dbReference>
<sequence>MSILVAGTIAIDNIKTPNAEATQLLGGSAAYAALSASYFTDDVRLVGIIGKDYPQAHLDMLASHQVNLDGVERSEADSFTWTGEYFQNMNDRQTHSVALNVLENWEPKVPASISGAKVCVLANMSPDNQLQTLDQCQDADFVVADSMDLWIEIARDRLKDVLKRLDLFVINDGEARELTGESNLVVAGEALLAMGPKAVVIKLGEYGAMLFGPGGRFFRVGAHPLRVVTDPTGAGDTFLGGLAGALVKAGAVKPGGEVAFDELKKAVVAGTIMASFTCEEFSTRRLQNLSQADIDERMNFFRQIGEY</sequence>
<evidence type="ECO:0000256" key="1">
    <source>
        <dbReference type="ARBA" id="ARBA00022679"/>
    </source>
</evidence>
<dbReference type="Proteomes" id="UP000475117">
    <property type="component" value="Chromosome"/>
</dbReference>
<accession>A0A6B3LCX2</accession>
<name>A0A6B3LCX2_9BACT</name>
<organism evidence="4 5">
    <name type="scientific">Sulfuriroseicoccus oceanibius</name>
    <dbReference type="NCBI Taxonomy" id="2707525"/>
    <lineage>
        <taxon>Bacteria</taxon>
        <taxon>Pseudomonadati</taxon>
        <taxon>Verrucomicrobiota</taxon>
        <taxon>Verrucomicrobiia</taxon>
        <taxon>Verrucomicrobiales</taxon>
        <taxon>Verrucomicrobiaceae</taxon>
        <taxon>Sulfuriroseicoccus</taxon>
    </lineage>
</organism>
<evidence type="ECO:0000259" key="3">
    <source>
        <dbReference type="Pfam" id="PF00294"/>
    </source>
</evidence>
<dbReference type="Pfam" id="PF00294">
    <property type="entry name" value="PfkB"/>
    <property type="match status" value="1"/>
</dbReference>
<keyword evidence="5" id="KW-1185">Reference proteome</keyword>
<feature type="domain" description="Carbohydrate kinase PfkB" evidence="3">
    <location>
        <begin position="19"/>
        <end position="284"/>
    </location>
</feature>
<evidence type="ECO:0000256" key="2">
    <source>
        <dbReference type="ARBA" id="ARBA00022777"/>
    </source>
</evidence>
<dbReference type="InterPro" id="IPR029056">
    <property type="entry name" value="Ribokinase-like"/>
</dbReference>
<protein>
    <submittedName>
        <fullName evidence="4">Carbohydrate kinase</fullName>
    </submittedName>
</protein>
<dbReference type="EMBL" id="CP066776">
    <property type="protein sequence ID" value="QQL44948.1"/>
    <property type="molecule type" value="Genomic_DNA"/>
</dbReference>
<dbReference type="SUPFAM" id="SSF53613">
    <property type="entry name" value="Ribokinase-like"/>
    <property type="match status" value="1"/>
</dbReference>
<dbReference type="PROSITE" id="PS00584">
    <property type="entry name" value="PFKB_KINASES_2"/>
    <property type="match status" value="1"/>
</dbReference>
<gene>
    <name evidence="4" type="ORF">G3M56_013945</name>
</gene>